<dbReference type="KEGG" id="alm:AO498_06575"/>
<dbReference type="PATRIC" id="fig|1727163.4.peg.1363"/>
<dbReference type="AlphaFoldDB" id="A0A142ELR6"/>
<keyword evidence="2" id="KW-1185">Reference proteome</keyword>
<organism evidence="1 2">
    <name type="scientific">Algoriphagus sanaruensis</name>
    <dbReference type="NCBI Taxonomy" id="1727163"/>
    <lineage>
        <taxon>Bacteria</taxon>
        <taxon>Pseudomonadati</taxon>
        <taxon>Bacteroidota</taxon>
        <taxon>Cytophagia</taxon>
        <taxon>Cytophagales</taxon>
        <taxon>Cyclobacteriaceae</taxon>
        <taxon>Algoriphagus</taxon>
    </lineage>
</organism>
<evidence type="ECO:0000313" key="2">
    <source>
        <dbReference type="Proteomes" id="UP000073816"/>
    </source>
</evidence>
<evidence type="ECO:0000313" key="1">
    <source>
        <dbReference type="EMBL" id="AMQ56071.1"/>
    </source>
</evidence>
<proteinExistence type="predicted"/>
<accession>A0A142ELR6</accession>
<dbReference type="EMBL" id="CP012836">
    <property type="protein sequence ID" value="AMQ56071.1"/>
    <property type="molecule type" value="Genomic_DNA"/>
</dbReference>
<reference evidence="2" key="1">
    <citation type="submission" date="2015-09" db="EMBL/GenBank/DDBJ databases">
        <title>Complete sequence of Algoriphagus sp. M8-2.</title>
        <authorList>
            <person name="Shintani M."/>
        </authorList>
    </citation>
    <scope>NUCLEOTIDE SEQUENCE [LARGE SCALE GENOMIC DNA]</scope>
    <source>
        <strain evidence="2">M8-2</strain>
    </source>
</reference>
<gene>
    <name evidence="1" type="ORF">AO498_06575</name>
</gene>
<protein>
    <submittedName>
        <fullName evidence="1">Uncharacterized protein</fullName>
    </submittedName>
</protein>
<dbReference type="RefSeq" id="WP_067544964.1">
    <property type="nucleotide sequence ID" value="NZ_CP012836.1"/>
</dbReference>
<dbReference type="Proteomes" id="UP000073816">
    <property type="component" value="Chromosome"/>
</dbReference>
<sequence>MNTVKMEKVVTEVIGKLEKIKQADLASELSWCWVSFQNDGNPVGVIEKAGKALDAFKAAREQNSKAVAKKLVEDLEKALA</sequence>
<reference evidence="1 2" key="2">
    <citation type="journal article" date="2016" name="Genome Announc.">
        <title>Complete Genome Sequence of Algoriphagus sp. Strain M8-2, Isolated from a Brackish Lake.</title>
        <authorList>
            <person name="Muraguchi Y."/>
            <person name="Kushimoto K."/>
            <person name="Ohtsubo Y."/>
            <person name="Suzuki T."/>
            <person name="Dohra H."/>
            <person name="Kimbara K."/>
            <person name="Shintani M."/>
        </authorList>
    </citation>
    <scope>NUCLEOTIDE SEQUENCE [LARGE SCALE GENOMIC DNA]</scope>
    <source>
        <strain evidence="1 2">M8-2</strain>
    </source>
</reference>
<dbReference type="OrthoDB" id="839653at2"/>
<name>A0A142ELR6_9BACT</name>